<sequence>MYNRIFLRKIYLEEPIDRRTAFQVELSAEQANDEVTVDCRGHGLGVDQRQGDGIVSDQRTNVGPNARYFTTDTDYGHRWYALSVQANSSTYKFHDLTCETKNHFQVKEIK</sequence>
<keyword evidence="1" id="KW-1185">Reference proteome</keyword>
<dbReference type="WBParaSite" id="nRc.2.0.1.t07924-RA">
    <property type="protein sequence ID" value="nRc.2.0.1.t07924-RA"/>
    <property type="gene ID" value="nRc.2.0.1.g07924"/>
</dbReference>
<organism evidence="1 2">
    <name type="scientific">Romanomermis culicivorax</name>
    <name type="common">Nematode worm</name>
    <dbReference type="NCBI Taxonomy" id="13658"/>
    <lineage>
        <taxon>Eukaryota</taxon>
        <taxon>Metazoa</taxon>
        <taxon>Ecdysozoa</taxon>
        <taxon>Nematoda</taxon>
        <taxon>Enoplea</taxon>
        <taxon>Dorylaimia</taxon>
        <taxon>Mermithida</taxon>
        <taxon>Mermithoidea</taxon>
        <taxon>Mermithidae</taxon>
        <taxon>Romanomermis</taxon>
    </lineage>
</organism>
<dbReference type="AlphaFoldDB" id="A0A915I3B1"/>
<reference evidence="2" key="1">
    <citation type="submission" date="2022-11" db="UniProtKB">
        <authorList>
            <consortium name="WormBaseParasite"/>
        </authorList>
    </citation>
    <scope>IDENTIFICATION</scope>
</reference>
<evidence type="ECO:0000313" key="1">
    <source>
        <dbReference type="Proteomes" id="UP000887565"/>
    </source>
</evidence>
<evidence type="ECO:0000313" key="2">
    <source>
        <dbReference type="WBParaSite" id="nRc.2.0.1.t07924-RA"/>
    </source>
</evidence>
<accession>A0A915I3B1</accession>
<proteinExistence type="predicted"/>
<dbReference type="Proteomes" id="UP000887565">
    <property type="component" value="Unplaced"/>
</dbReference>
<protein>
    <submittedName>
        <fullName evidence="2">Uncharacterized protein</fullName>
    </submittedName>
</protein>
<name>A0A915I3B1_ROMCU</name>